<evidence type="ECO:0000313" key="3">
    <source>
        <dbReference type="EMBL" id="KAH3886011.1"/>
    </source>
</evidence>
<dbReference type="Proteomes" id="UP000828390">
    <property type="component" value="Unassembled WGS sequence"/>
</dbReference>
<gene>
    <name evidence="3" type="ORF">DPMN_010012</name>
</gene>
<proteinExistence type="predicted"/>
<dbReference type="InterPro" id="IPR014876">
    <property type="entry name" value="DEK_C"/>
</dbReference>
<feature type="compositionally biased region" description="Polar residues" evidence="1">
    <location>
        <begin position="111"/>
        <end position="126"/>
    </location>
</feature>
<feature type="region of interest" description="Disordered" evidence="1">
    <location>
        <begin position="429"/>
        <end position="458"/>
    </location>
</feature>
<dbReference type="AlphaFoldDB" id="A0A9D4N0Q1"/>
<name>A0A9D4N0Q1_DREPO</name>
<organism evidence="3 4">
    <name type="scientific">Dreissena polymorpha</name>
    <name type="common">Zebra mussel</name>
    <name type="synonym">Mytilus polymorpha</name>
    <dbReference type="NCBI Taxonomy" id="45954"/>
    <lineage>
        <taxon>Eukaryota</taxon>
        <taxon>Metazoa</taxon>
        <taxon>Spiralia</taxon>
        <taxon>Lophotrochozoa</taxon>
        <taxon>Mollusca</taxon>
        <taxon>Bivalvia</taxon>
        <taxon>Autobranchia</taxon>
        <taxon>Heteroconchia</taxon>
        <taxon>Euheterodonta</taxon>
        <taxon>Imparidentia</taxon>
        <taxon>Neoheterodontei</taxon>
        <taxon>Myida</taxon>
        <taxon>Dreissenoidea</taxon>
        <taxon>Dreissenidae</taxon>
        <taxon>Dreissena</taxon>
    </lineage>
</organism>
<feature type="region of interest" description="Disordered" evidence="1">
    <location>
        <begin position="107"/>
        <end position="155"/>
    </location>
</feature>
<feature type="compositionally biased region" description="Basic and acidic residues" evidence="1">
    <location>
        <begin position="127"/>
        <end position="150"/>
    </location>
</feature>
<sequence length="989" mass="110177">MEKYVSEILNVSDLSVITKKHVRQKYKEHVGRELSTDERDKINNLVLNFVKNLAVKQTGYSDINKSSKTEEVSPGNKENIVGEKTNRRSILKGQVVDADNLYKAKSPGVKTASSAAKSNEHAASSDNQKDPSKSRHKSERVETAKMKEPKSSTLKVSDAIRSLLASDDDSSSVSSLTGSDLEVDEMLEQNKQLDRLREAREKKIKMSVDRKKDSNSNMGIEATKHYSELLNEGNSSDTLSLISDQSPQRKQKQAKVLEKIEKKKLEKRRKSVEEVFGPNTSSMLVNKTPVKYEKHSGAIRTASSEKVIKRKKILISSGSDSDADFSSLKKKQHIKKLSKSLDNIKTKVSKIDSDSEDEPLSALAARTKALKTNTEPKKRKINHSRAHSESGKRVKNWLGKIKSAKVVLNSSCDSLPSLNESEISSLSVSQSDDITERKVIGQKNGHKQSVKKEDRSKRLSTFHKRKSFLMHNPKSKHKFNISALSKGIKGRGRQMSMKEHGIDSVTVQTESSGTENTLVNSSEYELSQDSDQEIKHGNKFVKLKQKSSKSLLTLHSSKLKRKSDVFEIGSTSTESDIGEGLGVKSKKLQQRCSLAGKARVGSVTDRQNMTLKCLDLTEDECVIISEDTCEDDPAELGGKDKHVKHAAVREAALVLEDSPIRKVKRSATANKTKVISSTESDHACPNSDLDLDDSDLDIPLADLKQKNTTTEEDEGETLVKTAVVEESPSLRLMKRICRECRLFVRDDRELKDCRTDEEKIRKCEQMLREIGMEGTPTLEKAEEVRKLKEAAELCAHSVISSETVRQLCVISSETVRQLCVINSETVRQVQLCVISSETALRQEQFCVIRSETAVSQLHCVISSETVRQLCVINGETALRQLCVINSETVRQLCVINSETVRQLCVINVETVRQLCVITSETVRQLCVINVETVRQLCLISSETLRQIVRQPCHAKMGVTPSPASVSPDPQIAKLLTRLPAFNGWYGALL</sequence>
<feature type="region of interest" description="Disordered" evidence="1">
    <location>
        <begin position="65"/>
        <end position="86"/>
    </location>
</feature>
<dbReference type="Pfam" id="PF08766">
    <property type="entry name" value="DEK_C"/>
    <property type="match status" value="1"/>
</dbReference>
<reference evidence="3" key="1">
    <citation type="journal article" date="2019" name="bioRxiv">
        <title>The Genome of the Zebra Mussel, Dreissena polymorpha: A Resource for Invasive Species Research.</title>
        <authorList>
            <person name="McCartney M.A."/>
            <person name="Auch B."/>
            <person name="Kono T."/>
            <person name="Mallez S."/>
            <person name="Zhang Y."/>
            <person name="Obille A."/>
            <person name="Becker A."/>
            <person name="Abrahante J.E."/>
            <person name="Garbe J."/>
            <person name="Badalamenti J.P."/>
            <person name="Herman A."/>
            <person name="Mangelson H."/>
            <person name="Liachko I."/>
            <person name="Sullivan S."/>
            <person name="Sone E.D."/>
            <person name="Koren S."/>
            <person name="Silverstein K.A.T."/>
            <person name="Beckman K.B."/>
            <person name="Gohl D.M."/>
        </authorList>
    </citation>
    <scope>NUCLEOTIDE SEQUENCE</scope>
    <source>
        <strain evidence="3">Duluth1</strain>
        <tissue evidence="3">Whole animal</tissue>
    </source>
</reference>
<reference evidence="3" key="2">
    <citation type="submission" date="2020-11" db="EMBL/GenBank/DDBJ databases">
        <authorList>
            <person name="McCartney M.A."/>
            <person name="Auch B."/>
            <person name="Kono T."/>
            <person name="Mallez S."/>
            <person name="Becker A."/>
            <person name="Gohl D.M."/>
            <person name="Silverstein K.A.T."/>
            <person name="Koren S."/>
            <person name="Bechman K.B."/>
            <person name="Herman A."/>
            <person name="Abrahante J.E."/>
            <person name="Garbe J."/>
        </authorList>
    </citation>
    <scope>NUCLEOTIDE SEQUENCE</scope>
    <source>
        <strain evidence="3">Duluth1</strain>
        <tissue evidence="3">Whole animal</tissue>
    </source>
</reference>
<accession>A0A9D4N0Q1</accession>
<evidence type="ECO:0000259" key="2">
    <source>
        <dbReference type="Pfam" id="PF08766"/>
    </source>
</evidence>
<feature type="non-terminal residue" evidence="3">
    <location>
        <position position="989"/>
    </location>
</feature>
<feature type="region of interest" description="Disordered" evidence="1">
    <location>
        <begin position="368"/>
        <end position="393"/>
    </location>
</feature>
<evidence type="ECO:0000313" key="4">
    <source>
        <dbReference type="Proteomes" id="UP000828390"/>
    </source>
</evidence>
<protein>
    <recommendedName>
        <fullName evidence="2">DEK-C domain-containing protein</fullName>
    </recommendedName>
</protein>
<feature type="domain" description="DEK-C" evidence="2">
    <location>
        <begin position="3"/>
        <end position="49"/>
    </location>
</feature>
<dbReference type="EMBL" id="JAIWYP010000001">
    <property type="protein sequence ID" value="KAH3886011.1"/>
    <property type="molecule type" value="Genomic_DNA"/>
</dbReference>
<keyword evidence="4" id="KW-1185">Reference proteome</keyword>
<comment type="caution">
    <text evidence="3">The sequence shown here is derived from an EMBL/GenBank/DDBJ whole genome shotgun (WGS) entry which is preliminary data.</text>
</comment>
<evidence type="ECO:0000256" key="1">
    <source>
        <dbReference type="SAM" id="MobiDB-lite"/>
    </source>
</evidence>